<comment type="cofactor">
    <cofactor evidence="11">
        <name>FAD</name>
        <dbReference type="ChEBI" id="CHEBI:57692"/>
    </cofactor>
    <text evidence="11">Binds 1 FAD per subunit.</text>
</comment>
<keyword evidence="5 14" id="KW-0521">NADP</keyword>
<comment type="subunit">
    <text evidence="2">Homodimer.</text>
</comment>
<dbReference type="InParanoid" id="A0A3M0CKZ7"/>
<evidence type="ECO:0000313" key="17">
    <source>
        <dbReference type="EMBL" id="RMB07739.1"/>
    </source>
</evidence>
<evidence type="ECO:0000256" key="6">
    <source>
        <dbReference type="ARBA" id="ARBA00023002"/>
    </source>
</evidence>
<dbReference type="SUPFAM" id="SSF55424">
    <property type="entry name" value="FAD/NAD-linked reductases, dimerisation (C-terminal) domain"/>
    <property type="match status" value="1"/>
</dbReference>
<evidence type="ECO:0000256" key="12">
    <source>
        <dbReference type="PIRSR" id="PIRSR000350-4"/>
    </source>
</evidence>
<gene>
    <name evidence="17" type="ORF">BXY39_1828</name>
</gene>
<name>A0A3M0CKZ7_9PROT</name>
<dbReference type="GO" id="GO:0005829">
    <property type="term" value="C:cytosol"/>
    <property type="evidence" value="ECO:0007669"/>
    <property type="project" value="TreeGrafter"/>
</dbReference>
<dbReference type="Gene3D" id="3.50.50.60">
    <property type="entry name" value="FAD/NAD(P)-binding domain"/>
    <property type="match status" value="2"/>
</dbReference>
<dbReference type="EMBL" id="REFR01000011">
    <property type="protein sequence ID" value="RMB07739.1"/>
    <property type="molecule type" value="Genomic_DNA"/>
</dbReference>
<comment type="function">
    <text evidence="14">Catalyzes the reduction of glutathione disulfide (GSSG) to reduced glutathione (GSH).</text>
</comment>
<keyword evidence="7" id="KW-1015">Disulfide bond</keyword>
<dbReference type="InterPro" id="IPR046952">
    <property type="entry name" value="GSHR/TRXR-like"/>
</dbReference>
<dbReference type="GO" id="GO:0034599">
    <property type="term" value="P:cellular response to oxidative stress"/>
    <property type="evidence" value="ECO:0007669"/>
    <property type="project" value="TreeGrafter"/>
</dbReference>
<keyword evidence="4 11" id="KW-0274">FAD</keyword>
<dbReference type="InterPro" id="IPR036188">
    <property type="entry name" value="FAD/NAD-bd_sf"/>
</dbReference>
<comment type="caution">
    <text evidence="17">The sequence shown here is derived from an EMBL/GenBank/DDBJ whole genome shotgun (WGS) entry which is preliminary data.</text>
</comment>
<evidence type="ECO:0000256" key="4">
    <source>
        <dbReference type="ARBA" id="ARBA00022827"/>
    </source>
</evidence>
<feature type="disulfide bond" description="Redox-active" evidence="12">
    <location>
        <begin position="58"/>
        <end position="63"/>
    </location>
</feature>
<dbReference type="InterPro" id="IPR016156">
    <property type="entry name" value="FAD/NAD-linked_Rdtase_dimer_sf"/>
</dbReference>
<dbReference type="GO" id="GO:0004362">
    <property type="term" value="F:glutathione-disulfide reductase (NADPH) activity"/>
    <property type="evidence" value="ECO:0007669"/>
    <property type="project" value="UniProtKB-EC"/>
</dbReference>
<dbReference type="PANTHER" id="PTHR42737:SF2">
    <property type="entry name" value="GLUTATHIONE REDUCTASE"/>
    <property type="match status" value="1"/>
</dbReference>
<dbReference type="GO" id="GO:0050661">
    <property type="term" value="F:NADP binding"/>
    <property type="evidence" value="ECO:0007669"/>
    <property type="project" value="InterPro"/>
</dbReference>
<dbReference type="Proteomes" id="UP000271227">
    <property type="component" value="Unassembled WGS sequence"/>
</dbReference>
<dbReference type="PANTHER" id="PTHR42737">
    <property type="entry name" value="GLUTATHIONE REDUCTASE"/>
    <property type="match status" value="1"/>
</dbReference>
<evidence type="ECO:0000256" key="7">
    <source>
        <dbReference type="ARBA" id="ARBA00023157"/>
    </source>
</evidence>
<dbReference type="EC" id="1.8.1.7" evidence="14"/>
<protein>
    <recommendedName>
        <fullName evidence="14">Glutathione reductase</fullName>
        <shortName evidence="14">GRase</shortName>
        <ecNumber evidence="14">1.8.1.7</ecNumber>
    </recommendedName>
</protein>
<dbReference type="InterPro" id="IPR012999">
    <property type="entry name" value="Pyr_OxRdtase_I_AS"/>
</dbReference>
<dbReference type="OrthoDB" id="9781772at2"/>
<evidence type="ECO:0000256" key="14">
    <source>
        <dbReference type="RuleBase" id="RU365040"/>
    </source>
</evidence>
<evidence type="ECO:0000256" key="9">
    <source>
        <dbReference type="ARBA" id="ARBA00049142"/>
    </source>
</evidence>
<dbReference type="GO" id="GO:0006749">
    <property type="term" value="P:glutathione metabolic process"/>
    <property type="evidence" value="ECO:0007669"/>
    <property type="project" value="InterPro"/>
</dbReference>
<dbReference type="NCBIfam" id="TIGR01424">
    <property type="entry name" value="gluta_reduc_2"/>
    <property type="match status" value="1"/>
</dbReference>
<comment type="similarity">
    <text evidence="1 13">Belongs to the class-I pyridine nucleotide-disulfide oxidoreductase family.</text>
</comment>
<accession>A0A3M0CKZ7</accession>
<dbReference type="Gene3D" id="3.30.390.30">
    <property type="match status" value="1"/>
</dbReference>
<keyword evidence="6 13" id="KW-0560">Oxidoreductase</keyword>
<dbReference type="GO" id="GO:0045454">
    <property type="term" value="P:cell redox homeostasis"/>
    <property type="evidence" value="ECO:0007669"/>
    <property type="project" value="InterPro"/>
</dbReference>
<dbReference type="InterPro" id="IPR023753">
    <property type="entry name" value="FAD/NAD-binding_dom"/>
</dbReference>
<feature type="domain" description="FAD/NAD(P)-binding" evidence="16">
    <location>
        <begin position="21"/>
        <end position="332"/>
    </location>
</feature>
<dbReference type="NCBIfam" id="NF004776">
    <property type="entry name" value="PRK06116.1"/>
    <property type="match status" value="1"/>
</dbReference>
<dbReference type="AlphaFoldDB" id="A0A3M0CKZ7"/>
<feature type="binding site" evidence="11">
    <location>
        <begin position="189"/>
        <end position="196"/>
    </location>
    <ligand>
        <name>NAD(+)</name>
        <dbReference type="ChEBI" id="CHEBI:57540"/>
    </ligand>
</feature>
<proteinExistence type="inferred from homology"/>
<dbReference type="PROSITE" id="PS00076">
    <property type="entry name" value="PYRIDINE_REDOX_1"/>
    <property type="match status" value="1"/>
</dbReference>
<feature type="domain" description="Pyridine nucleotide-disulphide oxidoreductase dimerisation" evidence="15">
    <location>
        <begin position="352"/>
        <end position="458"/>
    </location>
</feature>
<keyword evidence="8 13" id="KW-0676">Redox-active center</keyword>
<dbReference type="InterPro" id="IPR001100">
    <property type="entry name" value="Pyr_nuc-diS_OxRdtase"/>
</dbReference>
<comment type="catalytic activity">
    <reaction evidence="9 14">
        <text>2 glutathione + NADP(+) = glutathione disulfide + NADPH + H(+)</text>
        <dbReference type="Rhea" id="RHEA:11740"/>
        <dbReference type="ChEBI" id="CHEBI:15378"/>
        <dbReference type="ChEBI" id="CHEBI:57783"/>
        <dbReference type="ChEBI" id="CHEBI:57925"/>
        <dbReference type="ChEBI" id="CHEBI:58297"/>
        <dbReference type="ChEBI" id="CHEBI:58349"/>
        <dbReference type="EC" id="1.8.1.7"/>
    </reaction>
</comment>
<evidence type="ECO:0000256" key="13">
    <source>
        <dbReference type="RuleBase" id="RU003691"/>
    </source>
</evidence>
<dbReference type="FunFam" id="3.50.50.60:FF:000051">
    <property type="entry name" value="Glutathione reductase"/>
    <property type="match status" value="1"/>
</dbReference>
<keyword evidence="3 13" id="KW-0285">Flavoprotein</keyword>
<feature type="binding site" evidence="11">
    <location>
        <position position="276"/>
    </location>
    <ligand>
        <name>NAD(+)</name>
        <dbReference type="ChEBI" id="CHEBI:57540"/>
    </ligand>
</feature>
<dbReference type="PRINTS" id="PR00368">
    <property type="entry name" value="FADPNR"/>
</dbReference>
<dbReference type="PRINTS" id="PR00411">
    <property type="entry name" value="PNDRDTASEI"/>
</dbReference>
<dbReference type="Pfam" id="PF07992">
    <property type="entry name" value="Pyr_redox_2"/>
    <property type="match status" value="1"/>
</dbReference>
<evidence type="ECO:0000256" key="11">
    <source>
        <dbReference type="PIRSR" id="PIRSR000350-3"/>
    </source>
</evidence>
<dbReference type="Pfam" id="PF02852">
    <property type="entry name" value="Pyr_redox_dim"/>
    <property type="match status" value="1"/>
</dbReference>
<feature type="binding site" evidence="11">
    <location>
        <position position="317"/>
    </location>
    <ligand>
        <name>FAD</name>
        <dbReference type="ChEBI" id="CHEBI:57692"/>
    </ligand>
</feature>
<dbReference type="InterPro" id="IPR004099">
    <property type="entry name" value="Pyr_nucl-diS_OxRdtase_dimer"/>
</dbReference>
<evidence type="ECO:0000256" key="5">
    <source>
        <dbReference type="ARBA" id="ARBA00022857"/>
    </source>
</evidence>
<dbReference type="PIRSF" id="PIRSF000350">
    <property type="entry name" value="Mercury_reductase_MerA"/>
    <property type="match status" value="1"/>
</dbReference>
<evidence type="ECO:0000256" key="1">
    <source>
        <dbReference type="ARBA" id="ARBA00007532"/>
    </source>
</evidence>
<dbReference type="FunCoup" id="A0A3M0CKZ7">
    <property type="interactions" value="454"/>
</dbReference>
<dbReference type="GO" id="GO:0050660">
    <property type="term" value="F:flavin adenine dinucleotide binding"/>
    <property type="evidence" value="ECO:0007669"/>
    <property type="project" value="InterPro"/>
</dbReference>
<dbReference type="SUPFAM" id="SSF51905">
    <property type="entry name" value="FAD/NAD(P)-binding domain"/>
    <property type="match status" value="1"/>
</dbReference>
<feature type="active site" description="Proton acceptor" evidence="10">
    <location>
        <position position="450"/>
    </location>
</feature>
<evidence type="ECO:0000259" key="15">
    <source>
        <dbReference type="Pfam" id="PF02852"/>
    </source>
</evidence>
<keyword evidence="11" id="KW-0520">NAD</keyword>
<dbReference type="RefSeq" id="WP_121938536.1">
    <property type="nucleotide sequence ID" value="NZ_REFR01000011.1"/>
</dbReference>
<dbReference type="InterPro" id="IPR006324">
    <property type="entry name" value="GSHR"/>
</dbReference>
<evidence type="ECO:0000256" key="10">
    <source>
        <dbReference type="PIRSR" id="PIRSR000350-2"/>
    </source>
</evidence>
<evidence type="ECO:0000259" key="16">
    <source>
        <dbReference type="Pfam" id="PF07992"/>
    </source>
</evidence>
<reference evidence="17 18" key="1">
    <citation type="submission" date="2018-10" db="EMBL/GenBank/DDBJ databases">
        <title>Genomic Encyclopedia of Archaeal and Bacterial Type Strains, Phase II (KMG-II): from individual species to whole genera.</title>
        <authorList>
            <person name="Goeker M."/>
        </authorList>
    </citation>
    <scope>NUCLEOTIDE SEQUENCE [LARGE SCALE GENOMIC DNA]</scope>
    <source>
        <strain evidence="17 18">DSM 25217</strain>
    </source>
</reference>
<evidence type="ECO:0000256" key="8">
    <source>
        <dbReference type="ARBA" id="ARBA00023284"/>
    </source>
</evidence>
<sequence>MTNATVTPSNAGDETGADYDYDLFVIGAGSGGVRASRIAAGFGARVAVAEEYRVGGTCVIRGCVPKKLFVYASHFSEDFESAAGFGWTADKPRFDWPTLIANKDREIDRLNGLFIQTLQNAGVDIIDGRATVAGPHAVEVAGRRITARYILLATGGWPSMPDIPGIEHAITSNEAFHLENLPQRIVVVGGGYIAVEFAGIFNGLGVEVTQLYRGEQILRGFDRDLRDRLAHEMRGKGIDLRTETCVTTIEKTDTGVRLHLTDDGTLDAGAVMYATGRTPKIDGLGLETAGVDLDANGGVKVDAYGKTSADSIYAVGDITNRMHLTPVAIKEGHAFALTVFGGRPTSPEYDAVPTAVFSQPAIGTVGLTEEEARAQYGDIAVFTSDFRPMVHTLGGLSERSFIKLVVDRATDRVLGAHMVGMDAAEIIQGVAIAVKAGLTKADFDAAVAVHPSSAEEFVLLR</sequence>
<evidence type="ECO:0000256" key="2">
    <source>
        <dbReference type="ARBA" id="ARBA00011738"/>
    </source>
</evidence>
<evidence type="ECO:0000256" key="3">
    <source>
        <dbReference type="ARBA" id="ARBA00022630"/>
    </source>
</evidence>
<organism evidence="17 18">
    <name type="scientific">Eilatimonas milleporae</name>
    <dbReference type="NCBI Taxonomy" id="911205"/>
    <lineage>
        <taxon>Bacteria</taxon>
        <taxon>Pseudomonadati</taxon>
        <taxon>Pseudomonadota</taxon>
        <taxon>Alphaproteobacteria</taxon>
        <taxon>Kordiimonadales</taxon>
        <taxon>Kordiimonadaceae</taxon>
        <taxon>Eilatimonas</taxon>
    </lineage>
</organism>
<feature type="binding site" evidence="11">
    <location>
        <position position="67"/>
    </location>
    <ligand>
        <name>FAD</name>
        <dbReference type="ChEBI" id="CHEBI:57692"/>
    </ligand>
</feature>
<keyword evidence="18" id="KW-1185">Reference proteome</keyword>
<keyword evidence="11" id="KW-0547">Nucleotide-binding</keyword>
<evidence type="ECO:0000313" key="18">
    <source>
        <dbReference type="Proteomes" id="UP000271227"/>
    </source>
</evidence>